<dbReference type="AlphaFoldDB" id="A0A1F5P5C3"/>
<dbReference type="Gene3D" id="3.20.20.70">
    <property type="entry name" value="Aldolase class I"/>
    <property type="match status" value="1"/>
</dbReference>
<feature type="binding site" evidence="3">
    <location>
        <position position="135"/>
    </location>
    <ligand>
        <name>Zn(2+)</name>
        <dbReference type="ChEBI" id="CHEBI:29105"/>
        <label>2</label>
    </ligand>
</feature>
<comment type="cofactor">
    <cofactor evidence="3">
        <name>Zn(2+)</name>
        <dbReference type="ChEBI" id="CHEBI:29105"/>
    </cofactor>
    <text evidence="3">Binds 2 Zn(2+) ions per subunit. One is catalytic and the other provides a structural contribution.</text>
</comment>
<sequence length="291" mass="32049">MLVHYKDLFKNNLSGRFAIPAFNSHNLEITLGIIRAAVAKNAPVIVEAAANTVKYAGLNNIYSIVASVARDPSVTVPVALHLDHDKDPEEIARAVDAGFSSVMIDASHLPFEENIVVTRKVVEYAHSKGVWVQAELGRLRGNEDWVSVSEAEALYTDPAEAEEFVRRTKVDTLAIAVGTLHGIIKFRENIKPKIDIERIKKIKERLDIPLILHGASGIPADQIDAAIAAGICVINIDTELRMAFSQAVREAVKDENEIDPRKILKPAVDAVQKVCEFKLEEFHTAGKANEY</sequence>
<accession>A0A1F5P5C3</accession>
<comment type="caution">
    <text evidence="4">The sequence shown here is derived from an EMBL/GenBank/DDBJ whole genome shotgun (WGS) entry which is preliminary data.</text>
</comment>
<evidence type="ECO:0000313" key="5">
    <source>
        <dbReference type="Proteomes" id="UP000176786"/>
    </source>
</evidence>
<reference evidence="4 5" key="1">
    <citation type="journal article" date="2016" name="Nat. Commun.">
        <title>Thousands of microbial genomes shed light on interconnected biogeochemical processes in an aquifer system.</title>
        <authorList>
            <person name="Anantharaman K."/>
            <person name="Brown C.T."/>
            <person name="Hug L.A."/>
            <person name="Sharon I."/>
            <person name="Castelle C.J."/>
            <person name="Probst A.J."/>
            <person name="Thomas B.C."/>
            <person name="Singh A."/>
            <person name="Wilkins M.J."/>
            <person name="Karaoz U."/>
            <person name="Brodie E.L."/>
            <person name="Williams K.H."/>
            <person name="Hubbard S.S."/>
            <person name="Banfield J.F."/>
        </authorList>
    </citation>
    <scope>NUCLEOTIDE SEQUENCE [LARGE SCALE GENOMIC DNA]</scope>
</reference>
<dbReference type="NCBIfam" id="TIGR00167">
    <property type="entry name" value="cbbA"/>
    <property type="match status" value="1"/>
</dbReference>
<feature type="binding site" evidence="2">
    <location>
        <begin position="214"/>
        <end position="216"/>
    </location>
    <ligand>
        <name>dihydroxyacetone phosphate</name>
        <dbReference type="ChEBI" id="CHEBI:57642"/>
    </ligand>
</feature>
<name>A0A1F5P5C3_9BACT</name>
<dbReference type="Proteomes" id="UP000176786">
    <property type="component" value="Unassembled WGS sequence"/>
</dbReference>
<evidence type="ECO:0000256" key="1">
    <source>
        <dbReference type="PIRSR" id="PIRSR001359-1"/>
    </source>
</evidence>
<dbReference type="GO" id="GO:0008270">
    <property type="term" value="F:zinc ion binding"/>
    <property type="evidence" value="ECO:0007669"/>
    <property type="project" value="InterPro"/>
</dbReference>
<dbReference type="Pfam" id="PF01116">
    <property type="entry name" value="F_bP_aldolase"/>
    <property type="match status" value="1"/>
</dbReference>
<feature type="binding site" evidence="2">
    <location>
        <begin position="235"/>
        <end position="238"/>
    </location>
    <ligand>
        <name>dihydroxyacetone phosphate</name>
        <dbReference type="ChEBI" id="CHEBI:57642"/>
    </ligand>
</feature>
<protein>
    <recommendedName>
        <fullName evidence="6">Tagatose-bisphosphate aldolase</fullName>
    </recommendedName>
</protein>
<dbReference type="STRING" id="1817832.A3J48_02800"/>
<dbReference type="GO" id="GO:0016832">
    <property type="term" value="F:aldehyde-lyase activity"/>
    <property type="evidence" value="ECO:0007669"/>
    <property type="project" value="InterPro"/>
</dbReference>
<keyword evidence="3" id="KW-0479">Metal-binding</keyword>
<dbReference type="SUPFAM" id="SSF51569">
    <property type="entry name" value="Aldolase"/>
    <property type="match status" value="1"/>
</dbReference>
<keyword evidence="3" id="KW-0862">Zinc</keyword>
<dbReference type="PANTHER" id="PTHR30304:SF0">
    <property type="entry name" value="D-TAGATOSE-1,6-BISPHOSPHATE ALDOLASE SUBUNIT GATY-RELATED"/>
    <property type="match status" value="1"/>
</dbReference>
<dbReference type="InterPro" id="IPR013785">
    <property type="entry name" value="Aldolase_TIM"/>
</dbReference>
<dbReference type="InterPro" id="IPR050246">
    <property type="entry name" value="Class_II_FBP_aldolase"/>
</dbReference>
<dbReference type="PIRSF" id="PIRSF001359">
    <property type="entry name" value="F_bP_aldolase_II"/>
    <property type="match status" value="1"/>
</dbReference>
<dbReference type="EMBL" id="MFES01000027">
    <property type="protein sequence ID" value="OGE85079.1"/>
    <property type="molecule type" value="Genomic_DNA"/>
</dbReference>
<feature type="binding site" evidence="3">
    <location>
        <position position="84"/>
    </location>
    <ligand>
        <name>Zn(2+)</name>
        <dbReference type="ChEBI" id="CHEBI:29105"/>
        <label>1</label>
        <note>catalytic</note>
    </ligand>
</feature>
<evidence type="ECO:0000256" key="2">
    <source>
        <dbReference type="PIRSR" id="PIRSR001359-2"/>
    </source>
</evidence>
<gene>
    <name evidence="4" type="ORF">A3J48_02800</name>
</gene>
<dbReference type="PANTHER" id="PTHR30304">
    <property type="entry name" value="D-TAGATOSE-1,6-BISPHOSPHATE ALDOLASE"/>
    <property type="match status" value="1"/>
</dbReference>
<feature type="binding site" evidence="3">
    <location>
        <position position="213"/>
    </location>
    <ligand>
        <name>Zn(2+)</name>
        <dbReference type="ChEBI" id="CHEBI:29105"/>
        <label>1</label>
        <note>catalytic</note>
    </ligand>
</feature>
<feature type="binding site" evidence="2">
    <location>
        <position position="182"/>
    </location>
    <ligand>
        <name>dihydroxyacetone phosphate</name>
        <dbReference type="ChEBI" id="CHEBI:57642"/>
    </ligand>
</feature>
<evidence type="ECO:0008006" key="6">
    <source>
        <dbReference type="Google" id="ProtNLM"/>
    </source>
</evidence>
<feature type="binding site" evidence="3">
    <location>
        <position position="181"/>
    </location>
    <ligand>
        <name>Zn(2+)</name>
        <dbReference type="ChEBI" id="CHEBI:29105"/>
        <label>1</label>
        <note>catalytic</note>
    </ligand>
</feature>
<dbReference type="GO" id="GO:0005975">
    <property type="term" value="P:carbohydrate metabolic process"/>
    <property type="evidence" value="ECO:0007669"/>
    <property type="project" value="InterPro"/>
</dbReference>
<organism evidence="4 5">
    <name type="scientific">Candidatus Doudnabacteria bacterium RIFCSPHIGHO2_02_FULL_46_11</name>
    <dbReference type="NCBI Taxonomy" id="1817832"/>
    <lineage>
        <taxon>Bacteria</taxon>
        <taxon>Candidatus Doudnaibacteriota</taxon>
    </lineage>
</organism>
<evidence type="ECO:0000313" key="4">
    <source>
        <dbReference type="EMBL" id="OGE85079.1"/>
    </source>
</evidence>
<feature type="active site" description="Proton donor" evidence="1">
    <location>
        <position position="83"/>
    </location>
</feature>
<evidence type="ECO:0000256" key="3">
    <source>
        <dbReference type="PIRSR" id="PIRSR001359-3"/>
    </source>
</evidence>
<proteinExistence type="predicted"/>
<feature type="binding site" evidence="3">
    <location>
        <position position="105"/>
    </location>
    <ligand>
        <name>Zn(2+)</name>
        <dbReference type="ChEBI" id="CHEBI:29105"/>
        <label>2</label>
    </ligand>
</feature>
<dbReference type="InterPro" id="IPR000771">
    <property type="entry name" value="FBA_II"/>
</dbReference>
<dbReference type="CDD" id="cd00947">
    <property type="entry name" value="TBP_aldolase_IIB"/>
    <property type="match status" value="1"/>
</dbReference>